<evidence type="ECO:0000313" key="3">
    <source>
        <dbReference type="EMBL" id="QEG23063.1"/>
    </source>
</evidence>
<evidence type="ECO:0000256" key="2">
    <source>
        <dbReference type="SAM" id="Phobius"/>
    </source>
</evidence>
<dbReference type="EMBL" id="CP042912">
    <property type="protein sequence ID" value="QEG23063.1"/>
    <property type="molecule type" value="Genomic_DNA"/>
</dbReference>
<reference evidence="3 4" key="1">
    <citation type="submission" date="2019-08" db="EMBL/GenBank/DDBJ databases">
        <title>Deep-cultivation of Planctomycetes and their phenomic and genomic characterization uncovers novel biology.</title>
        <authorList>
            <person name="Wiegand S."/>
            <person name="Jogler M."/>
            <person name="Boedeker C."/>
            <person name="Pinto D."/>
            <person name="Vollmers J."/>
            <person name="Rivas-Marin E."/>
            <person name="Kohn T."/>
            <person name="Peeters S.H."/>
            <person name="Heuer A."/>
            <person name="Rast P."/>
            <person name="Oberbeckmann S."/>
            <person name="Bunk B."/>
            <person name="Jeske O."/>
            <person name="Meyerdierks A."/>
            <person name="Storesund J.E."/>
            <person name="Kallscheuer N."/>
            <person name="Luecker S."/>
            <person name="Lage O.M."/>
            <person name="Pohl T."/>
            <person name="Merkel B.J."/>
            <person name="Hornburger P."/>
            <person name="Mueller R.-W."/>
            <person name="Bruemmer F."/>
            <person name="Labrenz M."/>
            <person name="Spormann A.M."/>
            <person name="Op den Camp H."/>
            <person name="Overmann J."/>
            <person name="Amann R."/>
            <person name="Jetten M.S.M."/>
            <person name="Mascher T."/>
            <person name="Medema M.H."/>
            <person name="Devos D.P."/>
            <person name="Kaster A.-K."/>
            <person name="Ovreas L."/>
            <person name="Rohde M."/>
            <person name="Galperin M.Y."/>
            <person name="Jogler C."/>
        </authorList>
    </citation>
    <scope>NUCLEOTIDE SEQUENCE [LARGE SCALE GENOMIC DNA]</scope>
    <source>
        <strain evidence="3 4">FC18</strain>
    </source>
</reference>
<proteinExistence type="predicted"/>
<keyword evidence="2" id="KW-0812">Transmembrane</keyword>
<dbReference type="Pfam" id="PF17319">
    <property type="entry name" value="DUF5362"/>
    <property type="match status" value="1"/>
</dbReference>
<feature type="transmembrane region" description="Helical" evidence="2">
    <location>
        <begin position="211"/>
        <end position="238"/>
    </location>
</feature>
<dbReference type="InterPro" id="IPR035287">
    <property type="entry name" value="DUF5362"/>
</dbReference>
<evidence type="ECO:0000313" key="4">
    <source>
        <dbReference type="Proteomes" id="UP000322214"/>
    </source>
</evidence>
<organism evidence="3 4">
    <name type="scientific">Mariniblastus fucicola</name>
    <dbReference type="NCBI Taxonomy" id="980251"/>
    <lineage>
        <taxon>Bacteria</taxon>
        <taxon>Pseudomonadati</taxon>
        <taxon>Planctomycetota</taxon>
        <taxon>Planctomycetia</taxon>
        <taxon>Pirellulales</taxon>
        <taxon>Pirellulaceae</taxon>
        <taxon>Mariniblastus</taxon>
    </lineage>
</organism>
<dbReference type="AlphaFoldDB" id="A0A5B9PKX6"/>
<feature type="region of interest" description="Disordered" evidence="1">
    <location>
        <begin position="82"/>
        <end position="102"/>
    </location>
</feature>
<keyword evidence="4" id="KW-1185">Reference proteome</keyword>
<gene>
    <name evidence="3" type="ORF">MFFC18_29550</name>
</gene>
<dbReference type="STRING" id="980251.GCA_001642875_04004"/>
<evidence type="ECO:0000256" key="1">
    <source>
        <dbReference type="SAM" id="MobiDB-lite"/>
    </source>
</evidence>
<dbReference type="Proteomes" id="UP000322214">
    <property type="component" value="Chromosome"/>
</dbReference>
<keyword evidence="2" id="KW-0472">Membrane</keyword>
<feature type="transmembrane region" description="Helical" evidence="2">
    <location>
        <begin position="142"/>
        <end position="168"/>
    </location>
</feature>
<accession>A0A5B9PKX6</accession>
<sequence>MPIKFNCHKCGASLRVPEQHIGKKARCPKCDEKCVVPATSQGSESGSEGGEEFEDIGNVLEHPATATPVGLPPAIGAPTAVPTAAPLPPGSSDPPAMASPVAPPFQSNSASPYASPIGKPQGNAISGSIMHPLYEARNMMKIWGWLTFIVGILYCLTIVGIIVAWVFIWMGWLVKGAAEAVTIGIETGDMAQLRLANERLGTFFKILGVGAIIWLALVGIYLLIVIVAIIIGVAGAAAG</sequence>
<name>A0A5B9PKX6_9BACT</name>
<keyword evidence="2" id="KW-1133">Transmembrane helix</keyword>
<dbReference type="RefSeq" id="WP_084417361.1">
    <property type="nucleotide sequence ID" value="NZ_CP042912.1"/>
</dbReference>
<protein>
    <submittedName>
        <fullName evidence="3">Uncharacterized protein</fullName>
    </submittedName>
</protein>
<dbReference type="OrthoDB" id="209478at2"/>
<dbReference type="KEGG" id="mff:MFFC18_29550"/>